<proteinExistence type="predicted"/>
<reference evidence="1 2" key="1">
    <citation type="submission" date="2023-01" db="EMBL/GenBank/DDBJ databases">
        <title>Analysis of 21 Apiospora genomes using comparative genomics revels a genus with tremendous synthesis potential of carbohydrate active enzymes and secondary metabolites.</title>
        <authorList>
            <person name="Sorensen T."/>
        </authorList>
    </citation>
    <scope>NUCLEOTIDE SEQUENCE [LARGE SCALE GENOMIC DNA]</scope>
    <source>
        <strain evidence="1 2">CBS 83171</strain>
    </source>
</reference>
<name>A0ABR1UWC2_9PEZI</name>
<organism evidence="1 2">
    <name type="scientific">Apiospora saccharicola</name>
    <dbReference type="NCBI Taxonomy" id="335842"/>
    <lineage>
        <taxon>Eukaryota</taxon>
        <taxon>Fungi</taxon>
        <taxon>Dikarya</taxon>
        <taxon>Ascomycota</taxon>
        <taxon>Pezizomycotina</taxon>
        <taxon>Sordariomycetes</taxon>
        <taxon>Xylariomycetidae</taxon>
        <taxon>Amphisphaeriales</taxon>
        <taxon>Apiosporaceae</taxon>
        <taxon>Apiospora</taxon>
    </lineage>
</organism>
<sequence length="222" mass="24602">MTSNLGTLPTPFAYNADCSTQMQNAYYVDLDYLLQGPPLALPRCMPDNYGPWAEWFYSASSCPPGYTSACQSTQVVATLTDTYVTCCPSVGSTHFSCQTTFKWKHQSTLGCASGLPATYWTLSPMIEEWSGTTSVTVGYNTSGAVNACIGTMILTSITEGFHRVPEHPNLNPVTDPFPDVEHNTHIHVVSFRLERRRSGRDRGWMHSGVPFNRWGCRVPLFP</sequence>
<comment type="caution">
    <text evidence="1">The sequence shown here is derived from an EMBL/GenBank/DDBJ whole genome shotgun (WGS) entry which is preliminary data.</text>
</comment>
<protein>
    <submittedName>
        <fullName evidence="1">Uncharacterized protein</fullName>
    </submittedName>
</protein>
<dbReference type="EMBL" id="JAQQWM010000005">
    <property type="protein sequence ID" value="KAK8063233.1"/>
    <property type="molecule type" value="Genomic_DNA"/>
</dbReference>
<gene>
    <name evidence="1" type="ORF">PG996_007885</name>
</gene>
<keyword evidence="2" id="KW-1185">Reference proteome</keyword>
<accession>A0ABR1UWC2</accession>
<dbReference type="Proteomes" id="UP001446871">
    <property type="component" value="Unassembled WGS sequence"/>
</dbReference>
<evidence type="ECO:0000313" key="1">
    <source>
        <dbReference type="EMBL" id="KAK8063233.1"/>
    </source>
</evidence>
<evidence type="ECO:0000313" key="2">
    <source>
        <dbReference type="Proteomes" id="UP001446871"/>
    </source>
</evidence>